<dbReference type="SUPFAM" id="SSF53850">
    <property type="entry name" value="Periplasmic binding protein-like II"/>
    <property type="match status" value="1"/>
</dbReference>
<comment type="subcellular location">
    <subcellularLocation>
        <location evidence="1">Cell envelope</location>
    </subcellularLocation>
</comment>
<dbReference type="PANTHER" id="PTHR30290">
    <property type="entry name" value="PERIPLASMIC BINDING COMPONENT OF ABC TRANSPORTER"/>
    <property type="match status" value="1"/>
</dbReference>
<dbReference type="GO" id="GO:0042597">
    <property type="term" value="C:periplasmic space"/>
    <property type="evidence" value="ECO:0007669"/>
    <property type="project" value="UniProtKB-ARBA"/>
</dbReference>
<keyword evidence="4" id="KW-0732">Signal</keyword>
<dbReference type="GO" id="GO:0015833">
    <property type="term" value="P:peptide transport"/>
    <property type="evidence" value="ECO:0007669"/>
    <property type="project" value="TreeGrafter"/>
</dbReference>
<dbReference type="Gene3D" id="3.40.190.10">
    <property type="entry name" value="Periplasmic binding protein-like II"/>
    <property type="match status" value="1"/>
</dbReference>
<evidence type="ECO:0000259" key="5">
    <source>
        <dbReference type="Pfam" id="PF00496"/>
    </source>
</evidence>
<dbReference type="AlphaFoldDB" id="A0A2M8P0R4"/>
<dbReference type="Pfam" id="PF00496">
    <property type="entry name" value="SBP_bac_5"/>
    <property type="match status" value="1"/>
</dbReference>
<dbReference type="EMBL" id="PGTK01000004">
    <property type="protein sequence ID" value="PJF31141.1"/>
    <property type="molecule type" value="Genomic_DNA"/>
</dbReference>
<dbReference type="Gene3D" id="3.90.76.10">
    <property type="entry name" value="Dipeptide-binding Protein, Domain 1"/>
    <property type="match status" value="1"/>
</dbReference>
<reference evidence="6 7" key="1">
    <citation type="submission" date="2017-11" db="EMBL/GenBank/DDBJ databases">
        <title>Evolution of Phototrophy in the Chloroflexi Phylum Driven by Horizontal Gene Transfer.</title>
        <authorList>
            <person name="Ward L.M."/>
            <person name="Hemp J."/>
            <person name="Shih P.M."/>
            <person name="Mcglynn S.E."/>
            <person name="Fischer W."/>
        </authorList>
    </citation>
    <scope>NUCLEOTIDE SEQUENCE [LARGE SCALE GENOMIC DNA]</scope>
    <source>
        <strain evidence="6">CP2_2F</strain>
    </source>
</reference>
<dbReference type="InterPro" id="IPR039424">
    <property type="entry name" value="SBP_5"/>
</dbReference>
<accession>A0A2M8P0R4</accession>
<evidence type="ECO:0000313" key="7">
    <source>
        <dbReference type="Proteomes" id="UP000228921"/>
    </source>
</evidence>
<comment type="similarity">
    <text evidence="2">Belongs to the bacterial solute-binding protein 5 family.</text>
</comment>
<dbReference type="CDD" id="cd08504">
    <property type="entry name" value="PBP2_OppA"/>
    <property type="match status" value="1"/>
</dbReference>
<evidence type="ECO:0000256" key="1">
    <source>
        <dbReference type="ARBA" id="ARBA00004196"/>
    </source>
</evidence>
<gene>
    <name evidence="6" type="ORF">CUN51_04535</name>
</gene>
<evidence type="ECO:0000256" key="3">
    <source>
        <dbReference type="ARBA" id="ARBA00022448"/>
    </source>
</evidence>
<dbReference type="Gene3D" id="3.10.105.10">
    <property type="entry name" value="Dipeptide-binding Protein, Domain 3"/>
    <property type="match status" value="1"/>
</dbReference>
<comment type="caution">
    <text evidence="6">The sequence shown here is derived from an EMBL/GenBank/DDBJ whole genome shotgun (WGS) entry which is preliminary data.</text>
</comment>
<protein>
    <recommendedName>
        <fullName evidence="5">Solute-binding protein family 5 domain-containing protein</fullName>
    </recommendedName>
</protein>
<dbReference type="InterPro" id="IPR000914">
    <property type="entry name" value="SBP_5_dom"/>
</dbReference>
<proteinExistence type="inferred from homology"/>
<organism evidence="6 7">
    <name type="scientific">Candidatus Thermofonsia Clade 1 bacterium</name>
    <dbReference type="NCBI Taxonomy" id="2364210"/>
    <lineage>
        <taxon>Bacteria</taxon>
        <taxon>Bacillati</taxon>
        <taxon>Chloroflexota</taxon>
        <taxon>Candidatus Thermofontia</taxon>
        <taxon>Candidatus Thermofonsia Clade 1</taxon>
    </lineage>
</organism>
<keyword evidence="3" id="KW-0813">Transport</keyword>
<evidence type="ECO:0000256" key="2">
    <source>
        <dbReference type="ARBA" id="ARBA00005695"/>
    </source>
</evidence>
<evidence type="ECO:0000313" key="6">
    <source>
        <dbReference type="EMBL" id="PJF31141.1"/>
    </source>
</evidence>
<dbReference type="GO" id="GO:0030313">
    <property type="term" value="C:cell envelope"/>
    <property type="evidence" value="ECO:0007669"/>
    <property type="project" value="UniProtKB-SubCell"/>
</dbReference>
<dbReference type="GO" id="GO:0043190">
    <property type="term" value="C:ATP-binding cassette (ABC) transporter complex"/>
    <property type="evidence" value="ECO:0007669"/>
    <property type="project" value="InterPro"/>
</dbReference>
<dbReference type="InterPro" id="IPR030678">
    <property type="entry name" value="Peptide/Ni-bd"/>
</dbReference>
<name>A0A2M8P0R4_9CHLR</name>
<dbReference type="PANTHER" id="PTHR30290:SF10">
    <property type="entry name" value="PERIPLASMIC OLIGOPEPTIDE-BINDING PROTEIN-RELATED"/>
    <property type="match status" value="1"/>
</dbReference>
<sequence length="590" mass="66094">MRLKGFFVVLGALMLALTPLGALRAAQLGESHLVLSSPLLQSPEPITLYTASTGLIATLDPQIAQDSASIAIIENLFLGLTDFDPKINTIRAELATSWQANETGDVWTFTLRDDVPWVRYNPATGETTEVRKVTAQDFVYGIRRGCDPRLGSYYSQIAASLIKGCDVVYNKEATQISAEDFEQVAVRALSDTQLEITLQAAFGFFLPASSMWIFRATPRETIEEFGEQWTEPGNIVTNGAFMLQEWDKPVSRVFVKNPLYVEVNDSYGGNLERVSTIVVNDPGTIWSLYKSNQVDTAGVPEAELNAARQDPVLSQELRQISDLAVFYFGFYYDKPPFDNVHVRRAFSAMLDRQTFITEMLNGAGVPMAHFVPPGIFGAVPINEVGIGQPDTPGFDPEFARQELARAGYPNCEGFPTITILSTPRRTQWGEYMQNVANTVLGCPREKLVLEQAEFTVLLKTISLDTPANERPHMYLINWLPDYPDAHNWLHDVLSCQIDSRPCSEAIDGRLERAARESDPEVRRQLYREVEELLFGYEGEFPIMPLFLDIDIFAVKPWYTAFFETDGLFGGPHWESRRIDQAAQLAARASR</sequence>
<dbReference type="Proteomes" id="UP000228921">
    <property type="component" value="Unassembled WGS sequence"/>
</dbReference>
<dbReference type="PIRSF" id="PIRSF002741">
    <property type="entry name" value="MppA"/>
    <property type="match status" value="1"/>
</dbReference>
<feature type="domain" description="Solute-binding protein family 5" evidence="5">
    <location>
        <begin position="90"/>
        <end position="496"/>
    </location>
</feature>
<dbReference type="GO" id="GO:1904680">
    <property type="term" value="F:peptide transmembrane transporter activity"/>
    <property type="evidence" value="ECO:0007669"/>
    <property type="project" value="TreeGrafter"/>
</dbReference>
<evidence type="ECO:0000256" key="4">
    <source>
        <dbReference type="ARBA" id="ARBA00022729"/>
    </source>
</evidence>